<dbReference type="PANTHER" id="PTHR33332">
    <property type="entry name" value="REVERSE TRANSCRIPTASE DOMAIN-CONTAINING PROTEIN"/>
    <property type="match status" value="1"/>
</dbReference>
<dbReference type="EMBL" id="KK798222">
    <property type="protein sequence ID" value="KFQ26871.1"/>
    <property type="molecule type" value="Genomic_DNA"/>
</dbReference>
<feature type="non-terminal residue" evidence="1">
    <location>
        <position position="246"/>
    </location>
</feature>
<sequence>RDLYRLERWTHANLMKFNKTKCKVLHLSRGNTKHTYRLGEEWFESSLKENDLGTLVNEKLNGSQQCALAALNANHILGCIKRSVTSRSREVILPLYSALVRPHLEYCIQFRGPQYKKDIELLHRVQRRATKMIRELEHRPYKDTLRELGLFSLKKRRSWGDLIASFQFLKVSYRKLREGLFTRAGSNKMRWNSFKLEEGRFILDIRKILITLRVVMHWHRLPREVVDVPSLEVFKARLDEALGNLV</sequence>
<reference evidence="1 2" key="1">
    <citation type="submission" date="2014-04" db="EMBL/GenBank/DDBJ databases">
        <title>Genome evolution of avian class.</title>
        <authorList>
            <person name="Zhang G."/>
            <person name="Li C."/>
        </authorList>
    </citation>
    <scope>NUCLEOTIDE SEQUENCE [LARGE SCALE GENOMIC DNA]</scope>
    <source>
        <strain evidence="1">BGI_N332</strain>
    </source>
</reference>
<dbReference type="Proteomes" id="UP000053369">
    <property type="component" value="Unassembled WGS sequence"/>
</dbReference>
<feature type="non-terminal residue" evidence="1">
    <location>
        <position position="1"/>
    </location>
</feature>
<organism evidence="1 2">
    <name type="scientific">Mesitornis unicolor</name>
    <name type="common">brown roatelo</name>
    <dbReference type="NCBI Taxonomy" id="54374"/>
    <lineage>
        <taxon>Eukaryota</taxon>
        <taxon>Metazoa</taxon>
        <taxon>Chordata</taxon>
        <taxon>Craniata</taxon>
        <taxon>Vertebrata</taxon>
        <taxon>Euteleostomi</taxon>
        <taxon>Archelosauria</taxon>
        <taxon>Archosauria</taxon>
        <taxon>Dinosauria</taxon>
        <taxon>Saurischia</taxon>
        <taxon>Theropoda</taxon>
        <taxon>Coelurosauria</taxon>
        <taxon>Aves</taxon>
        <taxon>Neognathae</taxon>
        <taxon>Neoaves</taxon>
        <taxon>Columbimorphae</taxon>
        <taxon>Mesitornithiformes</taxon>
        <taxon>Mesitornithidae</taxon>
        <taxon>Mesitornis</taxon>
    </lineage>
</organism>
<name>A0A091QJU7_9AVES</name>
<gene>
    <name evidence="1" type="ORF">N332_14871</name>
</gene>
<accession>A0A091QJU7</accession>
<dbReference type="AlphaFoldDB" id="A0A091QJU7"/>
<evidence type="ECO:0000313" key="1">
    <source>
        <dbReference type="EMBL" id="KFQ26871.1"/>
    </source>
</evidence>
<protein>
    <submittedName>
        <fullName evidence="1">Uncharacterized protein</fullName>
    </submittedName>
</protein>
<evidence type="ECO:0000313" key="2">
    <source>
        <dbReference type="Proteomes" id="UP000053369"/>
    </source>
</evidence>
<keyword evidence="2" id="KW-1185">Reference proteome</keyword>
<proteinExistence type="predicted"/>